<feature type="non-terminal residue" evidence="1">
    <location>
        <position position="1"/>
    </location>
</feature>
<dbReference type="Proteomes" id="UP000784294">
    <property type="component" value="Unassembled WGS sequence"/>
</dbReference>
<keyword evidence="2" id="KW-1185">Reference proteome</keyword>
<name>A0A448WUS5_9PLAT</name>
<evidence type="ECO:0000313" key="2">
    <source>
        <dbReference type="Proteomes" id="UP000784294"/>
    </source>
</evidence>
<protein>
    <submittedName>
        <fullName evidence="1">Uncharacterized protein</fullName>
    </submittedName>
</protein>
<dbReference type="AlphaFoldDB" id="A0A448WUS5"/>
<accession>A0A448WUS5</accession>
<sequence length="151" mass="17288">GPPINETYIGRQIVDRHTDDKIDKQADSHINGHMTDRQIGTHAGRQVGHLKTRPQRKHGFCDRPDLYQIISMTKVKRDVESAQTIQKQRDRPHKLDNRRPQTADVFHQVTMSIGDALCCENCVGRLVVARTLPTTNARETCTLHYDDLHMV</sequence>
<reference evidence="1" key="1">
    <citation type="submission" date="2018-11" db="EMBL/GenBank/DDBJ databases">
        <authorList>
            <consortium name="Pathogen Informatics"/>
        </authorList>
    </citation>
    <scope>NUCLEOTIDE SEQUENCE</scope>
</reference>
<organism evidence="1 2">
    <name type="scientific">Protopolystoma xenopodis</name>
    <dbReference type="NCBI Taxonomy" id="117903"/>
    <lineage>
        <taxon>Eukaryota</taxon>
        <taxon>Metazoa</taxon>
        <taxon>Spiralia</taxon>
        <taxon>Lophotrochozoa</taxon>
        <taxon>Platyhelminthes</taxon>
        <taxon>Monogenea</taxon>
        <taxon>Polyopisthocotylea</taxon>
        <taxon>Polystomatidea</taxon>
        <taxon>Polystomatidae</taxon>
        <taxon>Protopolystoma</taxon>
    </lineage>
</organism>
<dbReference type="EMBL" id="CAAALY010047738">
    <property type="protein sequence ID" value="VEL20722.1"/>
    <property type="molecule type" value="Genomic_DNA"/>
</dbReference>
<evidence type="ECO:0000313" key="1">
    <source>
        <dbReference type="EMBL" id="VEL20722.1"/>
    </source>
</evidence>
<comment type="caution">
    <text evidence="1">The sequence shown here is derived from an EMBL/GenBank/DDBJ whole genome shotgun (WGS) entry which is preliminary data.</text>
</comment>
<gene>
    <name evidence="1" type="ORF">PXEA_LOCUS14162</name>
</gene>
<proteinExistence type="predicted"/>